<evidence type="ECO:0000256" key="8">
    <source>
        <dbReference type="ARBA" id="ARBA00023136"/>
    </source>
</evidence>
<evidence type="ECO:0000256" key="6">
    <source>
        <dbReference type="ARBA" id="ARBA00022792"/>
    </source>
</evidence>
<evidence type="ECO:0000256" key="11">
    <source>
        <dbReference type="SAM" id="Phobius"/>
    </source>
</evidence>
<dbReference type="PROSITE" id="PS50920">
    <property type="entry name" value="SOLCAR"/>
    <property type="match status" value="3"/>
</dbReference>
<dbReference type="Proteomes" id="UP001309876">
    <property type="component" value="Unassembled WGS sequence"/>
</dbReference>
<organism evidence="12 13">
    <name type="scientific">Lithohypha guttulata</name>
    <dbReference type="NCBI Taxonomy" id="1690604"/>
    <lineage>
        <taxon>Eukaryota</taxon>
        <taxon>Fungi</taxon>
        <taxon>Dikarya</taxon>
        <taxon>Ascomycota</taxon>
        <taxon>Pezizomycotina</taxon>
        <taxon>Eurotiomycetes</taxon>
        <taxon>Chaetothyriomycetidae</taxon>
        <taxon>Chaetothyriales</taxon>
        <taxon>Trichomeriaceae</taxon>
        <taxon>Lithohypha</taxon>
    </lineage>
</organism>
<feature type="transmembrane region" description="Helical" evidence="11">
    <location>
        <begin position="201"/>
        <end position="227"/>
    </location>
</feature>
<gene>
    <name evidence="12" type="ORF">LTR05_006198</name>
</gene>
<accession>A0AAN7SWW5</accession>
<keyword evidence="8 9" id="KW-0472">Membrane</keyword>
<keyword evidence="7 11" id="KW-1133">Transmembrane helix</keyword>
<evidence type="ECO:0008006" key="14">
    <source>
        <dbReference type="Google" id="ProtNLM"/>
    </source>
</evidence>
<keyword evidence="6" id="KW-0496">Mitochondrion</keyword>
<keyword evidence="5" id="KW-0677">Repeat</keyword>
<dbReference type="EMBL" id="JAVRRJ010000006">
    <property type="protein sequence ID" value="KAK5083694.1"/>
    <property type="molecule type" value="Genomic_DNA"/>
</dbReference>
<dbReference type="AlphaFoldDB" id="A0AAN7SWW5"/>
<dbReference type="PANTHER" id="PTHR45939:SF2">
    <property type="entry name" value="CARRIER PROTEIN, PUTATIVE (AFU_ORTHOLOGUE AFUA_2G13870)-RELATED"/>
    <property type="match status" value="1"/>
</dbReference>
<evidence type="ECO:0000256" key="10">
    <source>
        <dbReference type="RuleBase" id="RU000488"/>
    </source>
</evidence>
<dbReference type="GO" id="GO:0015217">
    <property type="term" value="F:ADP transmembrane transporter activity"/>
    <property type="evidence" value="ECO:0007669"/>
    <property type="project" value="TreeGrafter"/>
</dbReference>
<proteinExistence type="inferred from homology"/>
<name>A0AAN7SWW5_9EURO</name>
<comment type="similarity">
    <text evidence="2 10">Belongs to the mitochondrial carrier (TC 2.A.29) family.</text>
</comment>
<dbReference type="InterPro" id="IPR023395">
    <property type="entry name" value="MCP_dom_sf"/>
</dbReference>
<dbReference type="SUPFAM" id="SSF103506">
    <property type="entry name" value="Mitochondrial carrier"/>
    <property type="match status" value="1"/>
</dbReference>
<evidence type="ECO:0000256" key="4">
    <source>
        <dbReference type="ARBA" id="ARBA00022692"/>
    </source>
</evidence>
<comment type="subcellular location">
    <subcellularLocation>
        <location evidence="1">Membrane</location>
        <topology evidence="1">Multi-pass membrane protein</topology>
    </subcellularLocation>
</comment>
<evidence type="ECO:0000256" key="7">
    <source>
        <dbReference type="ARBA" id="ARBA00022989"/>
    </source>
</evidence>
<dbReference type="Gene3D" id="1.50.40.10">
    <property type="entry name" value="Mitochondrial carrier domain"/>
    <property type="match status" value="1"/>
</dbReference>
<sequence>MGTIYISQLDAFELYHQIQEEKDQKNGGSGSKQLTKAIADGLAGSVGASLSNVIVYPLALIITRLQIQRQLRKNAQEASEEEYRGLVDAAQKIYNNEGGFSGFFAGVLSDTGKTIADSFIFFLLYDYIRRGRFAKNGNKHNLPAYEELGVGFIAGATTKLLTTPIANVATRQQAAALRNPAGRTPGFMEIARRIQEDDGIWGFWSGYSASLVLTLNPSLTFFLFEFFKRVTLPRSKRDQPPASATFVLAALSKSCASSVTYPISLAKSRLQAGSLNNKKEEQTQDKTVEEAVQSRSDRVEKYGKKAARNTLFSTLLTIYKTEGPSAFYEGLHLEVLKAFLSHGITMSVKQAVTRVISRISYLLGIIFSRYTSKAARRASKLAERAKDQSVGYYDLSIKRVNEKFQDATDAARTKANEVAEFVHEYVEEDDSQGWKDLYGTTGLSKWLDERFTDDDK</sequence>
<dbReference type="PANTHER" id="PTHR45939">
    <property type="entry name" value="PEROXISOMAL MEMBRANE PROTEIN PMP34-RELATED"/>
    <property type="match status" value="1"/>
</dbReference>
<feature type="repeat" description="Solcar" evidence="9">
    <location>
        <begin position="35"/>
        <end position="131"/>
    </location>
</feature>
<reference evidence="12 13" key="1">
    <citation type="submission" date="2023-08" db="EMBL/GenBank/DDBJ databases">
        <title>Black Yeasts Isolated from many extreme environments.</title>
        <authorList>
            <person name="Coleine C."/>
            <person name="Stajich J.E."/>
            <person name="Selbmann L."/>
        </authorList>
    </citation>
    <scope>NUCLEOTIDE SEQUENCE [LARGE SCALE GENOMIC DNA]</scope>
    <source>
        <strain evidence="12 13">CCFEE 5910</strain>
    </source>
</reference>
<evidence type="ECO:0000256" key="3">
    <source>
        <dbReference type="ARBA" id="ARBA00022448"/>
    </source>
</evidence>
<keyword evidence="4 9" id="KW-0812">Transmembrane</keyword>
<dbReference type="InterPro" id="IPR052217">
    <property type="entry name" value="Mito/Peroxisomal_Carrier"/>
</dbReference>
<evidence type="ECO:0000256" key="9">
    <source>
        <dbReference type="PROSITE-ProRule" id="PRU00282"/>
    </source>
</evidence>
<dbReference type="Pfam" id="PF00153">
    <property type="entry name" value="Mito_carr"/>
    <property type="match status" value="3"/>
</dbReference>
<feature type="repeat" description="Solcar" evidence="9">
    <location>
        <begin position="240"/>
        <end position="355"/>
    </location>
</feature>
<keyword evidence="3 10" id="KW-0813">Transport</keyword>
<evidence type="ECO:0000313" key="13">
    <source>
        <dbReference type="Proteomes" id="UP001309876"/>
    </source>
</evidence>
<dbReference type="GO" id="GO:0016020">
    <property type="term" value="C:membrane"/>
    <property type="evidence" value="ECO:0007669"/>
    <property type="project" value="UniProtKB-SubCell"/>
</dbReference>
<evidence type="ECO:0000256" key="2">
    <source>
        <dbReference type="ARBA" id="ARBA00006375"/>
    </source>
</evidence>
<evidence type="ECO:0000256" key="1">
    <source>
        <dbReference type="ARBA" id="ARBA00004141"/>
    </source>
</evidence>
<comment type="caution">
    <text evidence="12">The sequence shown here is derived from an EMBL/GenBank/DDBJ whole genome shotgun (WGS) entry which is preliminary data.</text>
</comment>
<keyword evidence="13" id="KW-1185">Reference proteome</keyword>
<evidence type="ECO:0000256" key="5">
    <source>
        <dbReference type="ARBA" id="ARBA00022737"/>
    </source>
</evidence>
<feature type="repeat" description="Solcar" evidence="9">
    <location>
        <begin position="142"/>
        <end position="230"/>
    </location>
</feature>
<keyword evidence="6" id="KW-0999">Mitochondrion inner membrane</keyword>
<evidence type="ECO:0000313" key="12">
    <source>
        <dbReference type="EMBL" id="KAK5083694.1"/>
    </source>
</evidence>
<protein>
    <recommendedName>
        <fullName evidence="14">Peroxisomal adenine nucleotide transporter 1</fullName>
    </recommendedName>
</protein>
<dbReference type="InterPro" id="IPR018108">
    <property type="entry name" value="MCP_transmembrane"/>
</dbReference>